<dbReference type="AlphaFoldDB" id="A0A0L0D2M0"/>
<evidence type="ECO:0000256" key="5">
    <source>
        <dbReference type="RuleBase" id="RU003785"/>
    </source>
</evidence>
<dbReference type="InterPro" id="IPR039657">
    <property type="entry name" value="Dimethylallyltransferase"/>
</dbReference>
<dbReference type="OrthoDB" id="775260at2759"/>
<evidence type="ECO:0000256" key="1">
    <source>
        <dbReference type="ARBA" id="ARBA00005842"/>
    </source>
</evidence>
<sequence length="370" mass="38536">MAAVEERRRIVAVIGTTAVGKSKLGMALALALDGEIVSCDSIQVYAGLPLASNQPTAAELAAVRHHLVGHVAMDGTYSVHQFVAEAHAAIDDIFARGKVPIVVGGTHYYLNALAVAPLPSAQLAAAVAAADPSAAVDASHLDLAALAQADDATAHAALASVDPVTAARTHPSARRSVNTALRTVVQTGVRHSNVVKAQRAAPEPARYEPLLLWPRAELDVLDARIDARVDAMVDRGLLAELDAAAELLASGGASQGGDAGLVQAIGLKEFAPYLESRTSAALEACLVQHKLATRQYARSQIKYIRNVFVRRGVKVYPLDATDDSASGWEAAVKAPAEAAARAWLAGSEVGLSAEKAPAEEAHDPWAVFTS</sequence>
<protein>
    <submittedName>
        <fullName evidence="6">tRNA delta(2)-isopentenylpyrophosphate transferase</fullName>
    </submittedName>
</protein>
<keyword evidence="7" id="KW-1185">Reference proteome</keyword>
<evidence type="ECO:0000313" key="7">
    <source>
        <dbReference type="Proteomes" id="UP000054408"/>
    </source>
</evidence>
<keyword evidence="4 5" id="KW-0067">ATP-binding</keyword>
<dbReference type="EMBL" id="GL349442">
    <property type="protein sequence ID" value="KNC46425.1"/>
    <property type="molecule type" value="Genomic_DNA"/>
</dbReference>
<dbReference type="InterPro" id="IPR027417">
    <property type="entry name" value="P-loop_NTPase"/>
</dbReference>
<dbReference type="OMA" id="VPHYLID"/>
<evidence type="ECO:0000256" key="2">
    <source>
        <dbReference type="ARBA" id="ARBA00022679"/>
    </source>
</evidence>
<keyword evidence="2 5" id="KW-0808">Transferase</keyword>
<dbReference type="InterPro" id="IPR018022">
    <property type="entry name" value="IPT"/>
</dbReference>
<comment type="similarity">
    <text evidence="1 5">Belongs to the IPP transferase family.</text>
</comment>
<dbReference type="RefSeq" id="XP_013760716.1">
    <property type="nucleotide sequence ID" value="XM_013905262.1"/>
</dbReference>
<gene>
    <name evidence="6" type="ORF">AMSG_02879</name>
</gene>
<dbReference type="NCBIfam" id="TIGR00174">
    <property type="entry name" value="miaA"/>
    <property type="match status" value="1"/>
</dbReference>
<dbReference type="GO" id="GO:0005524">
    <property type="term" value="F:ATP binding"/>
    <property type="evidence" value="ECO:0007669"/>
    <property type="project" value="UniProtKB-KW"/>
</dbReference>
<dbReference type="GO" id="GO:0052381">
    <property type="term" value="F:tRNA dimethylallyltransferase activity"/>
    <property type="evidence" value="ECO:0007669"/>
    <property type="project" value="InterPro"/>
</dbReference>
<evidence type="ECO:0000313" key="6">
    <source>
        <dbReference type="EMBL" id="KNC46425.1"/>
    </source>
</evidence>
<dbReference type="PANTHER" id="PTHR11088">
    <property type="entry name" value="TRNA DIMETHYLALLYLTRANSFERASE"/>
    <property type="match status" value="1"/>
</dbReference>
<reference evidence="6 7" key="1">
    <citation type="submission" date="2010-05" db="EMBL/GenBank/DDBJ databases">
        <title>The Genome Sequence of Thecamonas trahens ATCC 50062.</title>
        <authorList>
            <consortium name="The Broad Institute Genome Sequencing Platform"/>
            <person name="Russ C."/>
            <person name="Cuomo C."/>
            <person name="Shea T."/>
            <person name="Young S.K."/>
            <person name="Zeng Q."/>
            <person name="Koehrsen M."/>
            <person name="Haas B."/>
            <person name="Borodovsky M."/>
            <person name="Guigo R."/>
            <person name="Alvarado L."/>
            <person name="Berlin A."/>
            <person name="Bochicchio J."/>
            <person name="Borenstein D."/>
            <person name="Chapman S."/>
            <person name="Chen Z."/>
            <person name="Freedman E."/>
            <person name="Gellesch M."/>
            <person name="Goldberg J."/>
            <person name="Griggs A."/>
            <person name="Gujja S."/>
            <person name="Heilman E."/>
            <person name="Heiman D."/>
            <person name="Hepburn T."/>
            <person name="Howarth C."/>
            <person name="Jen D."/>
            <person name="Larson L."/>
            <person name="Mehta T."/>
            <person name="Park D."/>
            <person name="Pearson M."/>
            <person name="Roberts A."/>
            <person name="Saif S."/>
            <person name="Shenoy N."/>
            <person name="Sisk P."/>
            <person name="Stolte C."/>
            <person name="Sykes S."/>
            <person name="Thomson T."/>
            <person name="Walk T."/>
            <person name="White J."/>
            <person name="Yandava C."/>
            <person name="Burger G."/>
            <person name="Gray M.W."/>
            <person name="Holland P.W.H."/>
            <person name="King N."/>
            <person name="Lang F.B.F."/>
            <person name="Roger A.J."/>
            <person name="Ruiz-Trillo I."/>
            <person name="Lander E."/>
            <person name="Nusbaum C."/>
        </authorList>
    </citation>
    <scope>NUCLEOTIDE SEQUENCE [LARGE SCALE GENOMIC DNA]</scope>
    <source>
        <strain evidence="6 7">ATCC 50062</strain>
    </source>
</reference>
<dbReference type="GO" id="GO:0005739">
    <property type="term" value="C:mitochondrion"/>
    <property type="evidence" value="ECO:0007669"/>
    <property type="project" value="TreeGrafter"/>
</dbReference>
<organism evidence="6 7">
    <name type="scientific">Thecamonas trahens ATCC 50062</name>
    <dbReference type="NCBI Taxonomy" id="461836"/>
    <lineage>
        <taxon>Eukaryota</taxon>
        <taxon>Apusozoa</taxon>
        <taxon>Apusomonadida</taxon>
        <taxon>Apusomonadidae</taxon>
        <taxon>Thecamonas</taxon>
    </lineage>
</organism>
<dbReference type="PANTHER" id="PTHR11088:SF89">
    <property type="entry name" value="TRNA DIMETHYLALLYLTRANSFERASE"/>
    <property type="match status" value="1"/>
</dbReference>
<dbReference type="Pfam" id="PF01715">
    <property type="entry name" value="IPPT"/>
    <property type="match status" value="1"/>
</dbReference>
<dbReference type="Proteomes" id="UP000054408">
    <property type="component" value="Unassembled WGS sequence"/>
</dbReference>
<dbReference type="eggNOG" id="KOG1384">
    <property type="taxonomic scope" value="Eukaryota"/>
</dbReference>
<name>A0A0L0D2M0_THETB</name>
<dbReference type="GeneID" id="25562527"/>
<dbReference type="HAMAP" id="MF_00185">
    <property type="entry name" value="IPP_trans"/>
    <property type="match status" value="1"/>
</dbReference>
<dbReference type="Gene3D" id="3.40.50.300">
    <property type="entry name" value="P-loop containing nucleotide triphosphate hydrolases"/>
    <property type="match status" value="1"/>
</dbReference>
<accession>A0A0L0D2M0</accession>
<keyword evidence="3 5" id="KW-0547">Nucleotide-binding</keyword>
<proteinExistence type="inferred from homology"/>
<dbReference type="SUPFAM" id="SSF52540">
    <property type="entry name" value="P-loop containing nucleoside triphosphate hydrolases"/>
    <property type="match status" value="1"/>
</dbReference>
<dbReference type="Gene3D" id="1.10.20.140">
    <property type="match status" value="1"/>
</dbReference>
<dbReference type="STRING" id="461836.A0A0L0D2M0"/>
<evidence type="ECO:0000256" key="3">
    <source>
        <dbReference type="ARBA" id="ARBA00022741"/>
    </source>
</evidence>
<dbReference type="GO" id="GO:0006400">
    <property type="term" value="P:tRNA modification"/>
    <property type="evidence" value="ECO:0007669"/>
    <property type="project" value="TreeGrafter"/>
</dbReference>
<evidence type="ECO:0000256" key="4">
    <source>
        <dbReference type="ARBA" id="ARBA00022840"/>
    </source>
</evidence>